<accession>A0A2M7ALD6</accession>
<proteinExistence type="predicted"/>
<sequence>MIQENGNLKVSATFIFPSLKPPRTAGRMKLTRRSRAERSEEKEETPTVRSGEIHNRSRRPRL</sequence>
<evidence type="ECO:0000313" key="3">
    <source>
        <dbReference type="Proteomes" id="UP000229916"/>
    </source>
</evidence>
<reference evidence="3" key="1">
    <citation type="submission" date="2017-09" db="EMBL/GenBank/DDBJ databases">
        <title>Depth-based differentiation of microbial function through sediment-hosted aquifers and enrichment of novel symbionts in the deep terrestrial subsurface.</title>
        <authorList>
            <person name="Probst A.J."/>
            <person name="Ladd B."/>
            <person name="Jarett J.K."/>
            <person name="Geller-Mcgrath D.E."/>
            <person name="Sieber C.M.K."/>
            <person name="Emerson J.B."/>
            <person name="Anantharaman K."/>
            <person name="Thomas B.C."/>
            <person name="Malmstrom R."/>
            <person name="Stieglmeier M."/>
            <person name="Klingl A."/>
            <person name="Woyke T."/>
            <person name="Ryan C.M."/>
            <person name="Banfield J.F."/>
        </authorList>
    </citation>
    <scope>NUCLEOTIDE SEQUENCE [LARGE SCALE GENOMIC DNA]</scope>
</reference>
<comment type="caution">
    <text evidence="2">The sequence shown here is derived from an EMBL/GenBank/DDBJ whole genome shotgun (WGS) entry which is preliminary data.</text>
</comment>
<protein>
    <submittedName>
        <fullName evidence="2">Uncharacterized protein</fullName>
    </submittedName>
</protein>
<organism evidence="2 3">
    <name type="scientific">candidate division WWE3 bacterium CG06_land_8_20_14_3_00_42_16</name>
    <dbReference type="NCBI Taxonomy" id="1975083"/>
    <lineage>
        <taxon>Bacteria</taxon>
        <taxon>Katanobacteria</taxon>
    </lineage>
</organism>
<feature type="compositionally biased region" description="Basic and acidic residues" evidence="1">
    <location>
        <begin position="34"/>
        <end position="55"/>
    </location>
</feature>
<dbReference type="AlphaFoldDB" id="A0A2M7ALD6"/>
<dbReference type="EMBL" id="PEWD01000092">
    <property type="protein sequence ID" value="PIU68211.1"/>
    <property type="molecule type" value="Genomic_DNA"/>
</dbReference>
<name>A0A2M7ALD6_UNCKA</name>
<evidence type="ECO:0000313" key="2">
    <source>
        <dbReference type="EMBL" id="PIU68211.1"/>
    </source>
</evidence>
<evidence type="ECO:0000256" key="1">
    <source>
        <dbReference type="SAM" id="MobiDB-lite"/>
    </source>
</evidence>
<dbReference type="Proteomes" id="UP000229916">
    <property type="component" value="Unassembled WGS sequence"/>
</dbReference>
<feature type="region of interest" description="Disordered" evidence="1">
    <location>
        <begin position="18"/>
        <end position="62"/>
    </location>
</feature>
<gene>
    <name evidence="2" type="ORF">COS81_04775</name>
</gene>